<dbReference type="EMBL" id="JADNRY010000226">
    <property type="protein sequence ID" value="KAF9060822.1"/>
    <property type="molecule type" value="Genomic_DNA"/>
</dbReference>
<reference evidence="1" key="1">
    <citation type="submission" date="2020-11" db="EMBL/GenBank/DDBJ databases">
        <authorList>
            <consortium name="DOE Joint Genome Institute"/>
            <person name="Ahrendt S."/>
            <person name="Riley R."/>
            <person name="Andreopoulos W."/>
            <person name="Labutti K."/>
            <person name="Pangilinan J."/>
            <person name="Ruiz-Duenas F.J."/>
            <person name="Barrasa J.M."/>
            <person name="Sanchez-Garcia M."/>
            <person name="Camarero S."/>
            <person name="Miyauchi S."/>
            <person name="Serrano A."/>
            <person name="Linde D."/>
            <person name="Babiker R."/>
            <person name="Drula E."/>
            <person name="Ayuso-Fernandez I."/>
            <person name="Pacheco R."/>
            <person name="Padilla G."/>
            <person name="Ferreira P."/>
            <person name="Barriuso J."/>
            <person name="Kellner H."/>
            <person name="Castanera R."/>
            <person name="Alfaro M."/>
            <person name="Ramirez L."/>
            <person name="Pisabarro A.G."/>
            <person name="Kuo A."/>
            <person name="Tritt A."/>
            <person name="Lipzen A."/>
            <person name="He G."/>
            <person name="Yan M."/>
            <person name="Ng V."/>
            <person name="Cullen D."/>
            <person name="Martin F."/>
            <person name="Rosso M.-N."/>
            <person name="Henrissat B."/>
            <person name="Hibbett D."/>
            <person name="Martinez A.T."/>
            <person name="Grigoriev I.V."/>
        </authorList>
    </citation>
    <scope>NUCLEOTIDE SEQUENCE</scope>
    <source>
        <strain evidence="1">AH 40177</strain>
    </source>
</reference>
<sequence>ERALRAISGYNSPPTKENQLGFRVPPAHSIVSPAKTETFVQLLQGWLRIRPGILENLNNPSSNVPIELSAKQWRSMLDVSGGLYTGDSTNSTRTGRHHLEMRRLLERANIDLLGPATTLVYWRGSLVSSVEVPPENIVQEILCELCELNFRNEFIALDRVLDQSRMQEVDRRQLLAKC</sequence>
<protein>
    <submittedName>
        <fullName evidence="1">Uncharacterized protein</fullName>
    </submittedName>
</protein>
<dbReference type="Proteomes" id="UP000772434">
    <property type="component" value="Unassembled WGS sequence"/>
</dbReference>
<accession>A0A9P5PDN9</accession>
<dbReference type="AlphaFoldDB" id="A0A9P5PDN9"/>
<feature type="non-terminal residue" evidence="1">
    <location>
        <position position="178"/>
    </location>
</feature>
<dbReference type="OrthoDB" id="2634326at2759"/>
<comment type="caution">
    <text evidence="1">The sequence shown here is derived from an EMBL/GenBank/DDBJ whole genome shotgun (WGS) entry which is preliminary data.</text>
</comment>
<feature type="non-terminal residue" evidence="1">
    <location>
        <position position="1"/>
    </location>
</feature>
<keyword evidence="2" id="KW-1185">Reference proteome</keyword>
<name>A0A9P5PDN9_9AGAR</name>
<evidence type="ECO:0000313" key="1">
    <source>
        <dbReference type="EMBL" id="KAF9060822.1"/>
    </source>
</evidence>
<organism evidence="1 2">
    <name type="scientific">Rhodocollybia butyracea</name>
    <dbReference type="NCBI Taxonomy" id="206335"/>
    <lineage>
        <taxon>Eukaryota</taxon>
        <taxon>Fungi</taxon>
        <taxon>Dikarya</taxon>
        <taxon>Basidiomycota</taxon>
        <taxon>Agaricomycotina</taxon>
        <taxon>Agaricomycetes</taxon>
        <taxon>Agaricomycetidae</taxon>
        <taxon>Agaricales</taxon>
        <taxon>Marasmiineae</taxon>
        <taxon>Omphalotaceae</taxon>
        <taxon>Rhodocollybia</taxon>
    </lineage>
</organism>
<evidence type="ECO:0000313" key="2">
    <source>
        <dbReference type="Proteomes" id="UP000772434"/>
    </source>
</evidence>
<proteinExistence type="predicted"/>
<gene>
    <name evidence="1" type="ORF">BDP27DRAFT_1194506</name>
</gene>